<dbReference type="AlphaFoldDB" id="E5XR97"/>
<gene>
    <name evidence="3" type="ORF">HMPREF9336_02019</name>
</gene>
<dbReference type="GO" id="GO:0031177">
    <property type="term" value="F:phosphopantetheine binding"/>
    <property type="evidence" value="ECO:0007669"/>
    <property type="project" value="TreeGrafter"/>
</dbReference>
<reference evidence="3 4" key="1">
    <citation type="journal article" date="2011" name="Stand. Genomic Sci.">
        <title>High quality draft genome sequence of Segniliparus rugosus CDC 945(T)= (ATCC BAA-974(T)).</title>
        <authorList>
            <person name="Earl A.M."/>
            <person name="Desjardins C.A."/>
            <person name="Fitzgerald M.G."/>
            <person name="Arachchi H.M."/>
            <person name="Zeng Q."/>
            <person name="Mehta T."/>
            <person name="Griggs A."/>
            <person name="Birren B.W."/>
            <person name="Toney N.C."/>
            <person name="Carr J."/>
            <person name="Posey J."/>
            <person name="Butler W.R."/>
        </authorList>
    </citation>
    <scope>NUCLEOTIDE SEQUENCE [LARGE SCALE GENOMIC DNA]</scope>
    <source>
        <strain evidence="4">ATCC BAA-974 / DSM 45345 / CCUG 50838 / CIP 108380 / JCM 13579 / CDC 945</strain>
    </source>
</reference>
<evidence type="ECO:0000313" key="4">
    <source>
        <dbReference type="Proteomes" id="UP000004816"/>
    </source>
</evidence>
<dbReference type="GO" id="GO:0005737">
    <property type="term" value="C:cytoplasm"/>
    <property type="evidence" value="ECO:0007669"/>
    <property type="project" value="TreeGrafter"/>
</dbReference>
<comment type="caution">
    <text evidence="3">The sequence shown here is derived from an EMBL/GenBank/DDBJ whole genome shotgun (WGS) entry which is preliminary data.</text>
</comment>
<feature type="domain" description="Condensation" evidence="2">
    <location>
        <begin position="87"/>
        <end position="414"/>
    </location>
</feature>
<dbReference type="STRING" id="679197.HMPREF9336_02019"/>
<evidence type="ECO:0000256" key="1">
    <source>
        <dbReference type="SAM" id="MobiDB-lite"/>
    </source>
</evidence>
<protein>
    <recommendedName>
        <fullName evidence="2">Condensation domain-containing protein</fullName>
    </recommendedName>
</protein>
<accession>E5XR97</accession>
<dbReference type="GO" id="GO:0044550">
    <property type="term" value="P:secondary metabolite biosynthetic process"/>
    <property type="evidence" value="ECO:0007669"/>
    <property type="project" value="TreeGrafter"/>
</dbReference>
<evidence type="ECO:0000259" key="2">
    <source>
        <dbReference type="Pfam" id="PF00668"/>
    </source>
</evidence>
<dbReference type="Gene3D" id="3.30.559.10">
    <property type="entry name" value="Chloramphenicol acetyltransferase-like domain"/>
    <property type="match status" value="1"/>
</dbReference>
<dbReference type="eggNOG" id="COG1020">
    <property type="taxonomic scope" value="Bacteria"/>
</dbReference>
<dbReference type="Gene3D" id="3.30.559.30">
    <property type="entry name" value="Nonribosomal peptide synthetase, condensation domain"/>
    <property type="match status" value="1"/>
</dbReference>
<evidence type="ECO:0000313" key="3">
    <source>
        <dbReference type="EMBL" id="EFV13138.1"/>
    </source>
</evidence>
<dbReference type="Proteomes" id="UP000004816">
    <property type="component" value="Unassembled WGS sequence"/>
</dbReference>
<feature type="region of interest" description="Disordered" evidence="1">
    <location>
        <begin position="1"/>
        <end position="25"/>
    </location>
</feature>
<dbReference type="OrthoDB" id="9123229at2"/>
<organism evidence="3 4">
    <name type="scientific">Segniliparus rugosus (strain ATCC BAA-974 / DSM 45345 / CCUG 50838 / CIP 108380 / JCM 13579 / CDC 945)</name>
    <dbReference type="NCBI Taxonomy" id="679197"/>
    <lineage>
        <taxon>Bacteria</taxon>
        <taxon>Bacillati</taxon>
        <taxon>Actinomycetota</taxon>
        <taxon>Actinomycetes</taxon>
        <taxon>Mycobacteriales</taxon>
        <taxon>Segniliparaceae</taxon>
        <taxon>Segniliparus</taxon>
    </lineage>
</organism>
<dbReference type="GO" id="GO:0003824">
    <property type="term" value="F:catalytic activity"/>
    <property type="evidence" value="ECO:0007669"/>
    <property type="project" value="InterPro"/>
</dbReference>
<dbReference type="PANTHER" id="PTHR45527">
    <property type="entry name" value="NONRIBOSOMAL PEPTIDE SYNTHETASE"/>
    <property type="match status" value="1"/>
</dbReference>
<dbReference type="InterPro" id="IPR001242">
    <property type="entry name" value="Condensation_dom"/>
</dbReference>
<dbReference type="GO" id="GO:0043041">
    <property type="term" value="P:amino acid activation for nonribosomal peptide biosynthetic process"/>
    <property type="evidence" value="ECO:0007669"/>
    <property type="project" value="TreeGrafter"/>
</dbReference>
<proteinExistence type="predicted"/>
<dbReference type="HOGENOM" id="CLU_034647_1_0_11"/>
<dbReference type="PANTHER" id="PTHR45527:SF1">
    <property type="entry name" value="FATTY ACID SYNTHASE"/>
    <property type="match status" value="1"/>
</dbReference>
<dbReference type="EMBL" id="ACZI02000002">
    <property type="protein sequence ID" value="EFV13138.1"/>
    <property type="molecule type" value="Genomic_DNA"/>
</dbReference>
<keyword evidence="4" id="KW-1185">Reference proteome</keyword>
<dbReference type="GO" id="GO:0008610">
    <property type="term" value="P:lipid biosynthetic process"/>
    <property type="evidence" value="ECO:0007669"/>
    <property type="project" value="UniProtKB-ARBA"/>
</dbReference>
<feature type="compositionally biased region" description="Polar residues" evidence="1">
    <location>
        <begin position="1"/>
        <end position="18"/>
    </location>
</feature>
<name>E5XR97_SEGRC</name>
<sequence length="514" mass="57468">MNQSSTGVNGDADLQTSDSRQKEAHGIQIPACFWEPRAGKVWEWRVTAPSESTSPSAPVSPIPASYIQERHIRRASANAKLPSPPPAVWEAVSIEFDVPLDKDALGEVWQRFLKRHDSLRSWFQVQEIPAIGNAGQPISKVIRHEVDPATLTWELVEGPTFETGEQVRDYLVSRFDETTSPLQWPALVFAAVEHEDGFHAVLAEDHSFCDGYSNLIAIVEIKSLYREITEDEPAVLPNPGSQLESAREERARLASLTIDSPQTQRWIEYYHSLGGQLQKFPLPLGEGSGEPGGKVLTFELITEHEAEILHKYCKEHGGGFTAGVYAAFAATNYELGGQSQFNMLRAVATRDDERYTYTHGWFINTIPVMFGLDDVADFADLIPRSQQAMNDTKELASVPIQRVIDLVAETMGTADSTGIPFQPPPMISFIDVRLFPTWLATKETSYHKVVQPVPPTTTVFNWLNRYHDLLELVVFFPDNPVAEASIRKYVDHLRSVLRSVVETGRYPLGQLSRA</sequence>
<dbReference type="Pfam" id="PF00668">
    <property type="entry name" value="Condensation"/>
    <property type="match status" value="1"/>
</dbReference>
<dbReference type="SUPFAM" id="SSF52777">
    <property type="entry name" value="CoA-dependent acyltransferases"/>
    <property type="match status" value="2"/>
</dbReference>
<dbReference type="InterPro" id="IPR023213">
    <property type="entry name" value="CAT-like_dom_sf"/>
</dbReference>